<gene>
    <name evidence="3" type="primary">codA</name>
    <name evidence="3" type="ORF">Atai01_34930</name>
</gene>
<dbReference type="GO" id="GO:0016814">
    <property type="term" value="F:hydrolase activity, acting on carbon-nitrogen (but not peptide) bonds, in cyclic amidines"/>
    <property type="evidence" value="ECO:0007669"/>
    <property type="project" value="TreeGrafter"/>
</dbReference>
<dbReference type="InterPro" id="IPR013108">
    <property type="entry name" value="Amidohydro_3"/>
</dbReference>
<organism evidence="3 4">
    <name type="scientific">Amycolatopsis taiwanensis</name>
    <dbReference type="NCBI Taxonomy" id="342230"/>
    <lineage>
        <taxon>Bacteria</taxon>
        <taxon>Bacillati</taxon>
        <taxon>Actinomycetota</taxon>
        <taxon>Actinomycetes</taxon>
        <taxon>Pseudonocardiales</taxon>
        <taxon>Pseudonocardiaceae</taxon>
        <taxon>Amycolatopsis</taxon>
    </lineage>
</organism>
<feature type="domain" description="Amidohydrolase 3" evidence="2">
    <location>
        <begin position="158"/>
        <end position="459"/>
    </location>
</feature>
<proteinExistence type="predicted"/>
<dbReference type="AlphaFoldDB" id="A0A9W6QZK5"/>
<dbReference type="InterPro" id="IPR011059">
    <property type="entry name" value="Metal-dep_hydrolase_composite"/>
</dbReference>
<keyword evidence="4" id="KW-1185">Reference proteome</keyword>
<sequence length="478" mass="49110">MTRVGQPVHRITGVSLVDGTVADVTVENGIVTAVDPAAASVDPAGASVDPTGAPMGPATAPVDPAGAAVDPATASVDPTDAPVGPATAPVDPVRAGVDPAGAAGETGGDGDLSLPGWLLLSATTEPHAHLDKAFSWRGCEQTYGDLRAAIASWCAYAETMTGEDVYRRARCALGAYLANGCTTVRTHADILPGPEPLRGIEAMTRLRDEVRELMDVQVAVLIPEGTPGRLIAGAIALGVDVLGGCPHLCADPVAETTCLLDLAERFGLPVDLHTDEQLGTDVLSIRELCRQVRARGLRQRVIASHCVSLGSLEPEQLADVIAEVRAAGIGIVSLPITNLYLQGREHARFRPRGLPALRALLDAGVDVAAGGDNLRDPFNPMGRADPFETASLLITAGHLDAASALATVTDGGRTALSLPQGGPAVGACANFVAVRADSLADALAGPGDARIVVHNGRLVSRTVVDRQTALTTSVARPR</sequence>
<dbReference type="Gene3D" id="3.20.20.140">
    <property type="entry name" value="Metal-dependent hydrolases"/>
    <property type="match status" value="1"/>
</dbReference>
<evidence type="ECO:0000313" key="4">
    <source>
        <dbReference type="Proteomes" id="UP001165136"/>
    </source>
</evidence>
<dbReference type="Gene3D" id="2.30.40.10">
    <property type="entry name" value="Urease, subunit C, domain 1"/>
    <property type="match status" value="1"/>
</dbReference>
<feature type="region of interest" description="Disordered" evidence="1">
    <location>
        <begin position="68"/>
        <end position="92"/>
    </location>
</feature>
<name>A0A9W6QZK5_9PSEU</name>
<protein>
    <submittedName>
        <fullName evidence="3">Cytosine deaminase</fullName>
    </submittedName>
</protein>
<accession>A0A9W6QZK5</accession>
<evidence type="ECO:0000259" key="2">
    <source>
        <dbReference type="Pfam" id="PF07969"/>
    </source>
</evidence>
<evidence type="ECO:0000256" key="1">
    <source>
        <dbReference type="SAM" id="MobiDB-lite"/>
    </source>
</evidence>
<evidence type="ECO:0000313" key="3">
    <source>
        <dbReference type="EMBL" id="GLY66874.1"/>
    </source>
</evidence>
<reference evidence="3" key="1">
    <citation type="submission" date="2023-03" db="EMBL/GenBank/DDBJ databases">
        <title>Amycolatopsis taiwanensis NBRC 103393.</title>
        <authorList>
            <person name="Ichikawa N."/>
            <person name="Sato H."/>
            <person name="Tonouchi N."/>
        </authorList>
    </citation>
    <scope>NUCLEOTIDE SEQUENCE</scope>
    <source>
        <strain evidence="3">NBRC 103393</strain>
    </source>
</reference>
<dbReference type="RefSeq" id="WP_285487539.1">
    <property type="nucleotide sequence ID" value="NZ_BSTI01000007.1"/>
</dbReference>
<dbReference type="EMBL" id="BSTI01000007">
    <property type="protein sequence ID" value="GLY66874.1"/>
    <property type="molecule type" value="Genomic_DNA"/>
</dbReference>
<dbReference type="PANTHER" id="PTHR32027:SF9">
    <property type="entry name" value="BLL3847 PROTEIN"/>
    <property type="match status" value="1"/>
</dbReference>
<dbReference type="InterPro" id="IPR052349">
    <property type="entry name" value="Metallo-hydrolase_Enzymes"/>
</dbReference>
<dbReference type="PANTHER" id="PTHR32027">
    <property type="entry name" value="CYTOSINE DEAMINASE"/>
    <property type="match status" value="1"/>
</dbReference>
<dbReference type="Pfam" id="PF07969">
    <property type="entry name" value="Amidohydro_3"/>
    <property type="match status" value="1"/>
</dbReference>
<comment type="caution">
    <text evidence="3">The sequence shown here is derived from an EMBL/GenBank/DDBJ whole genome shotgun (WGS) entry which is preliminary data.</text>
</comment>
<dbReference type="InterPro" id="IPR032466">
    <property type="entry name" value="Metal_Hydrolase"/>
</dbReference>
<dbReference type="Proteomes" id="UP001165136">
    <property type="component" value="Unassembled WGS sequence"/>
</dbReference>
<dbReference type="SUPFAM" id="SSF51556">
    <property type="entry name" value="Metallo-dependent hydrolases"/>
    <property type="match status" value="1"/>
</dbReference>